<dbReference type="PANTHER" id="PTHR33493">
    <property type="entry name" value="LATE EMBRYOGENESIS ABUNDANT PROTEIN 6-RELATED"/>
    <property type="match status" value="1"/>
</dbReference>
<evidence type="ECO:0000256" key="1">
    <source>
        <dbReference type="ARBA" id="ARBA00010975"/>
    </source>
</evidence>
<dbReference type="OrthoDB" id="695393at2759"/>
<sequence>MQSAKQKISDMASTAKEKMVICQAQADEKYNDVTIFTWPYRRSKLWQAEAKMDMHMAKAAHAEEKLMTKQSHYHVTDHGPHQTPMQAPAPVMGHGYGRN</sequence>
<proteinExistence type="inferred from homology"/>
<organism evidence="3 4">
    <name type="scientific">Arabidopsis suecica</name>
    <name type="common">Swedish thale-cress</name>
    <name type="synonym">Cardaminopsis suecica</name>
    <dbReference type="NCBI Taxonomy" id="45249"/>
    <lineage>
        <taxon>Eukaryota</taxon>
        <taxon>Viridiplantae</taxon>
        <taxon>Streptophyta</taxon>
        <taxon>Embryophyta</taxon>
        <taxon>Tracheophyta</taxon>
        <taxon>Spermatophyta</taxon>
        <taxon>Magnoliopsida</taxon>
        <taxon>eudicotyledons</taxon>
        <taxon>Gunneridae</taxon>
        <taxon>Pentapetalae</taxon>
        <taxon>rosids</taxon>
        <taxon>malvids</taxon>
        <taxon>Brassicales</taxon>
        <taxon>Brassicaceae</taxon>
        <taxon>Camelineae</taxon>
        <taxon>Arabidopsis</taxon>
    </lineage>
</organism>
<dbReference type="EMBL" id="JAEFBJ010000006">
    <property type="protein sequence ID" value="KAG7599127.1"/>
    <property type="molecule type" value="Genomic_DNA"/>
</dbReference>
<evidence type="ECO:0000313" key="4">
    <source>
        <dbReference type="Proteomes" id="UP000694251"/>
    </source>
</evidence>
<accession>A0A8T2CI10</accession>
<evidence type="ECO:0000313" key="3">
    <source>
        <dbReference type="EMBL" id="KAG7599127.1"/>
    </source>
</evidence>
<protein>
    <submittedName>
        <fullName evidence="3">Late embryogenesis abundant protein LEA_1 subgroup</fullName>
    </submittedName>
</protein>
<dbReference type="Pfam" id="PF03760">
    <property type="entry name" value="LEA_1"/>
    <property type="match status" value="1"/>
</dbReference>
<gene>
    <name evidence="3" type="ORF">ISN44_As06g033230</name>
</gene>
<comment type="caution">
    <text evidence="3">The sequence shown here is derived from an EMBL/GenBank/DDBJ whole genome shotgun (WGS) entry which is preliminary data.</text>
</comment>
<name>A0A8T2CI10_ARASU</name>
<dbReference type="AlphaFoldDB" id="A0A8T2CI10"/>
<comment type="similarity">
    <text evidence="1">Belongs to the LEA type 1 family.</text>
</comment>
<dbReference type="Proteomes" id="UP000694251">
    <property type="component" value="Chromosome 6"/>
</dbReference>
<feature type="region of interest" description="Disordered" evidence="2">
    <location>
        <begin position="74"/>
        <end position="99"/>
    </location>
</feature>
<dbReference type="PANTHER" id="PTHR33493:SF6">
    <property type="entry name" value="LATE EMBRYOGENESIS ABUNDANT PROTEIN 6"/>
    <property type="match status" value="1"/>
</dbReference>
<dbReference type="InterPro" id="IPR005513">
    <property type="entry name" value="LEA_1"/>
</dbReference>
<dbReference type="GO" id="GO:0009793">
    <property type="term" value="P:embryo development ending in seed dormancy"/>
    <property type="evidence" value="ECO:0007669"/>
    <property type="project" value="InterPro"/>
</dbReference>
<evidence type="ECO:0000256" key="2">
    <source>
        <dbReference type="SAM" id="MobiDB-lite"/>
    </source>
</evidence>
<keyword evidence="4" id="KW-1185">Reference proteome</keyword>
<reference evidence="3 4" key="1">
    <citation type="submission" date="2020-12" db="EMBL/GenBank/DDBJ databases">
        <title>Concerted genomic and epigenomic changes stabilize Arabidopsis allopolyploids.</title>
        <authorList>
            <person name="Chen Z."/>
        </authorList>
    </citation>
    <scope>NUCLEOTIDE SEQUENCE [LARGE SCALE GENOMIC DNA]</scope>
    <source>
        <strain evidence="3">As9502</strain>
        <tissue evidence="3">Leaf</tissue>
    </source>
</reference>